<comment type="caution">
    <text evidence="12">The sequence shown here is derived from an EMBL/GenBank/DDBJ whole genome shotgun (WGS) entry which is preliminary data.</text>
</comment>
<dbReference type="SMART" id="SM00382">
    <property type="entry name" value="AAA"/>
    <property type="match status" value="1"/>
</dbReference>
<dbReference type="PANTHER" id="PTHR11384">
    <property type="entry name" value="ATP-BINDING CASSETTE, SUB-FAMILY D MEMBER"/>
    <property type="match status" value="1"/>
</dbReference>
<keyword evidence="11" id="KW-0576">Peroxisome</keyword>
<evidence type="ECO:0000256" key="10">
    <source>
        <dbReference type="ARBA" id="ARBA00023136"/>
    </source>
</evidence>
<dbReference type="GO" id="GO:0005524">
    <property type="term" value="F:ATP binding"/>
    <property type="evidence" value="ECO:0007669"/>
    <property type="project" value="UniProtKB-KW"/>
</dbReference>
<sequence length="732" mass="83185">MPVFGRTRQQCQTIGLVAGSAVTLFLAKKYGPRFMKCLRFYLHQKLGNTAHVQDKISGETPAFNLEFLRQVLKLLKILIPRIWCKEFGLLALHSACLVMRTFLSIYIATLDGRLVKTVVERDFTAFVIRLSQWLGMALPATFTNSMLRYLESKLALAFRTRLTEYTHNLYFSSQVYYRVGNLDNRIANADERLTEDLRMFCHSVAHLYSHLSKPLLDAFMVSLTLDRMARRQGSSGRLPLTIAAVVIALSGQILRATSPKFGRLVAEESQRRGNLRFVHSRIVTNAEEIAFYDGAKVEYSLLWNSYQSLASQMELLFNKRLWYIMLEQFLMKYIWGAAGFVMVAFPVMFGNKTENEHGGGIGERTRFFTTSRQLLVSGADAIERIMSSYKEITELAGYTSRVSEMITVFEDLKKGKYCRSVSKALDNQPLSDEMIDDIDDDDIDDDMVKISAGHRHGEVVDVASLPGGEIYDSEYHINLSEVPIITPCGDVVVSKLSFELQANMHLLITGPNGCGKSSLFRILSGLWPIYNGRMSRPHPKHMFYIPQRPYMTLGTLRDQVIYPDSRADMEEKDLKDSDLEDILGIVHLQHVVRREGGWDATGDWKDILSGGEKQRMGMARLFYQRPQFALLDECTSAVSIDVEGKIYQAAKDLGITLLTISHRASLWKFHTHLLQFDGEGGWRWEVLDTATRLTLHEEKQQLESQLSGVPKMQERLKELCNVLGEDSVLCPK</sequence>
<dbReference type="InterPro" id="IPR050835">
    <property type="entry name" value="ABC_transporter_sub-D"/>
</dbReference>
<dbReference type="GO" id="GO:0005324">
    <property type="term" value="F:long-chain fatty acid transmembrane transporter activity"/>
    <property type="evidence" value="ECO:0007669"/>
    <property type="project" value="TreeGrafter"/>
</dbReference>
<comment type="similarity">
    <text evidence="2">Belongs to the ABC transporter superfamily. ABCD family. Peroxisomal fatty acyl CoA transporter (TC 3.A.1.203) subfamily.</text>
</comment>
<dbReference type="InterPro" id="IPR003593">
    <property type="entry name" value="AAA+_ATPase"/>
</dbReference>
<dbReference type="PROSITE" id="PS50893">
    <property type="entry name" value="ABC_TRANSPORTER_2"/>
    <property type="match status" value="1"/>
</dbReference>
<evidence type="ECO:0000256" key="9">
    <source>
        <dbReference type="ARBA" id="ARBA00022989"/>
    </source>
</evidence>
<dbReference type="Pfam" id="PF06472">
    <property type="entry name" value="ABC_membrane_2"/>
    <property type="match status" value="1"/>
</dbReference>
<dbReference type="Proteomes" id="UP001152795">
    <property type="component" value="Unassembled WGS sequence"/>
</dbReference>
<dbReference type="AlphaFoldDB" id="A0A6S7FPI0"/>
<keyword evidence="6" id="KW-0378">Hydrolase</keyword>
<evidence type="ECO:0000313" key="13">
    <source>
        <dbReference type="Proteomes" id="UP001152795"/>
    </source>
</evidence>
<comment type="subcellular location">
    <subcellularLocation>
        <location evidence="1">Peroxisome membrane</location>
        <topology evidence="1">Multi-pass membrane protein</topology>
    </subcellularLocation>
</comment>
<dbReference type="InterPro" id="IPR017871">
    <property type="entry name" value="ABC_transporter-like_CS"/>
</dbReference>
<name>A0A6S7FPI0_PARCT</name>
<dbReference type="GO" id="GO:0140359">
    <property type="term" value="F:ABC-type transporter activity"/>
    <property type="evidence" value="ECO:0007669"/>
    <property type="project" value="InterPro"/>
</dbReference>
<reference evidence="12" key="1">
    <citation type="submission" date="2020-04" db="EMBL/GenBank/DDBJ databases">
        <authorList>
            <person name="Alioto T."/>
            <person name="Alioto T."/>
            <person name="Gomez Garrido J."/>
        </authorList>
    </citation>
    <scope>NUCLEOTIDE SEQUENCE</scope>
    <source>
        <strain evidence="12">A484AB</strain>
    </source>
</reference>
<keyword evidence="10" id="KW-0472">Membrane</keyword>
<dbReference type="GO" id="GO:0042760">
    <property type="term" value="P:very long-chain fatty acid catabolic process"/>
    <property type="evidence" value="ECO:0007669"/>
    <property type="project" value="TreeGrafter"/>
</dbReference>
<keyword evidence="7 12" id="KW-0067">ATP-binding</keyword>
<dbReference type="InterPro" id="IPR036640">
    <property type="entry name" value="ABC1_TM_sf"/>
</dbReference>
<dbReference type="SUPFAM" id="SSF52540">
    <property type="entry name" value="P-loop containing nucleoside triphosphate hydrolases"/>
    <property type="match status" value="1"/>
</dbReference>
<keyword evidence="9" id="KW-1133">Transmembrane helix</keyword>
<keyword evidence="4" id="KW-0812">Transmembrane</keyword>
<evidence type="ECO:0000256" key="11">
    <source>
        <dbReference type="ARBA" id="ARBA00023140"/>
    </source>
</evidence>
<dbReference type="SUPFAM" id="SSF90123">
    <property type="entry name" value="ABC transporter transmembrane region"/>
    <property type="match status" value="1"/>
</dbReference>
<dbReference type="GO" id="GO:0016887">
    <property type="term" value="F:ATP hydrolysis activity"/>
    <property type="evidence" value="ECO:0007669"/>
    <property type="project" value="InterPro"/>
</dbReference>
<dbReference type="PANTHER" id="PTHR11384:SF67">
    <property type="entry name" value="ATP-BINDING CASSETTE SUB-FAMILY D MEMBER 1"/>
    <property type="match status" value="1"/>
</dbReference>
<dbReference type="InterPro" id="IPR003439">
    <property type="entry name" value="ABC_transporter-like_ATP-bd"/>
</dbReference>
<evidence type="ECO:0000256" key="2">
    <source>
        <dbReference type="ARBA" id="ARBA00008575"/>
    </source>
</evidence>
<keyword evidence="3" id="KW-0813">Transport</keyword>
<dbReference type="CDD" id="cd03223">
    <property type="entry name" value="ABCD_peroxisomal_ALDP"/>
    <property type="match status" value="1"/>
</dbReference>
<dbReference type="GO" id="GO:0015910">
    <property type="term" value="P:long-chain fatty acid import into peroxisome"/>
    <property type="evidence" value="ECO:0007669"/>
    <property type="project" value="TreeGrafter"/>
</dbReference>
<dbReference type="EMBL" id="CACRXK020000004">
    <property type="protein sequence ID" value="CAB3976620.1"/>
    <property type="molecule type" value="Genomic_DNA"/>
</dbReference>
<evidence type="ECO:0000256" key="5">
    <source>
        <dbReference type="ARBA" id="ARBA00022741"/>
    </source>
</evidence>
<evidence type="ECO:0000256" key="4">
    <source>
        <dbReference type="ARBA" id="ARBA00022692"/>
    </source>
</evidence>
<evidence type="ECO:0000256" key="7">
    <source>
        <dbReference type="ARBA" id="ARBA00022840"/>
    </source>
</evidence>
<keyword evidence="13" id="KW-1185">Reference proteome</keyword>
<accession>A0A6S7FPI0</accession>
<evidence type="ECO:0000256" key="6">
    <source>
        <dbReference type="ARBA" id="ARBA00022801"/>
    </source>
</evidence>
<evidence type="ECO:0000256" key="3">
    <source>
        <dbReference type="ARBA" id="ARBA00022448"/>
    </source>
</evidence>
<keyword evidence="8" id="KW-1278">Translocase</keyword>
<gene>
    <name evidence="12" type="ORF">PACLA_8A065164</name>
</gene>
<evidence type="ECO:0000256" key="1">
    <source>
        <dbReference type="ARBA" id="ARBA00004585"/>
    </source>
</evidence>
<keyword evidence="5" id="KW-0547">Nucleotide-binding</keyword>
<dbReference type="Pfam" id="PF00005">
    <property type="entry name" value="ABC_tran"/>
    <property type="match status" value="1"/>
</dbReference>
<dbReference type="GO" id="GO:0005778">
    <property type="term" value="C:peroxisomal membrane"/>
    <property type="evidence" value="ECO:0007669"/>
    <property type="project" value="UniProtKB-SubCell"/>
</dbReference>
<dbReference type="GO" id="GO:0006635">
    <property type="term" value="P:fatty acid beta-oxidation"/>
    <property type="evidence" value="ECO:0007669"/>
    <property type="project" value="TreeGrafter"/>
</dbReference>
<dbReference type="FunFam" id="3.40.50.300:FF:000800">
    <property type="entry name" value="ATP-binding cassette sub-family D member 1"/>
    <property type="match status" value="1"/>
</dbReference>
<evidence type="ECO:0000256" key="8">
    <source>
        <dbReference type="ARBA" id="ARBA00022967"/>
    </source>
</evidence>
<dbReference type="PROSITE" id="PS00211">
    <property type="entry name" value="ABC_TRANSPORTER_1"/>
    <property type="match status" value="1"/>
</dbReference>
<evidence type="ECO:0000313" key="12">
    <source>
        <dbReference type="EMBL" id="CAB3976620.1"/>
    </source>
</evidence>
<dbReference type="GO" id="GO:0007031">
    <property type="term" value="P:peroxisome organization"/>
    <property type="evidence" value="ECO:0007669"/>
    <property type="project" value="TreeGrafter"/>
</dbReference>
<dbReference type="InterPro" id="IPR027417">
    <property type="entry name" value="P-loop_NTPase"/>
</dbReference>
<protein>
    <submittedName>
        <fullName evidence="12">ATP-binding cassette sub-family D member 2-like</fullName>
    </submittedName>
</protein>
<dbReference type="OrthoDB" id="422637at2759"/>
<dbReference type="InterPro" id="IPR011527">
    <property type="entry name" value="ABC1_TM_dom"/>
</dbReference>
<organism evidence="12 13">
    <name type="scientific">Paramuricea clavata</name>
    <name type="common">Red gorgonian</name>
    <name type="synonym">Violescent sea-whip</name>
    <dbReference type="NCBI Taxonomy" id="317549"/>
    <lineage>
        <taxon>Eukaryota</taxon>
        <taxon>Metazoa</taxon>
        <taxon>Cnidaria</taxon>
        <taxon>Anthozoa</taxon>
        <taxon>Octocorallia</taxon>
        <taxon>Malacalcyonacea</taxon>
        <taxon>Plexauridae</taxon>
        <taxon>Paramuricea</taxon>
    </lineage>
</organism>
<proteinExistence type="inferred from homology"/>
<dbReference type="Gene3D" id="3.40.50.300">
    <property type="entry name" value="P-loop containing nucleotide triphosphate hydrolases"/>
    <property type="match status" value="1"/>
</dbReference>